<dbReference type="eggNOG" id="ENOG503127D">
    <property type="taxonomic scope" value="Bacteria"/>
</dbReference>
<accession>B9ESH3</accession>
<keyword evidence="2" id="KW-1185">Reference proteome</keyword>
<gene>
    <name evidence="1" type="ordered locus">PMT_2800</name>
</gene>
<proteinExistence type="predicted"/>
<dbReference type="EMBL" id="BX548175">
    <property type="protein sequence ID" value="CAX32318.1"/>
    <property type="molecule type" value="Genomic_DNA"/>
</dbReference>
<dbReference type="Proteomes" id="UP000001423">
    <property type="component" value="Chromosome"/>
</dbReference>
<dbReference type="HOGENOM" id="CLU_3083545_0_0_3"/>
<evidence type="ECO:0000313" key="2">
    <source>
        <dbReference type="Proteomes" id="UP000001423"/>
    </source>
</evidence>
<organism evidence="1 2">
    <name type="scientific">Prochlorococcus marinus (strain MIT 9313)</name>
    <dbReference type="NCBI Taxonomy" id="74547"/>
    <lineage>
        <taxon>Bacteria</taxon>
        <taxon>Bacillati</taxon>
        <taxon>Cyanobacteriota</taxon>
        <taxon>Cyanophyceae</taxon>
        <taxon>Synechococcales</taxon>
        <taxon>Prochlorococcaceae</taxon>
        <taxon>Prochlorococcus</taxon>
    </lineage>
</organism>
<protein>
    <submittedName>
        <fullName evidence="1">Uncharacterized protein</fullName>
    </submittedName>
</protein>
<dbReference type="KEGG" id="pmt:PMT_2800"/>
<evidence type="ECO:0000313" key="1">
    <source>
        <dbReference type="EMBL" id="CAX32318.1"/>
    </source>
</evidence>
<name>B9ESH3_PROMM</name>
<sequence length="52" mass="5831">MDFARLEIAYQSEVVDARKLVSGLRTSVEGVLFNLDAKKLLPSWERGTFCLG</sequence>
<reference evidence="1 2" key="1">
    <citation type="journal article" date="2003" name="Nature">
        <title>Genome divergence in two Prochlorococcus ecotypes reflects oceanic niche differentiation.</title>
        <authorList>
            <person name="Rocap G."/>
            <person name="Larimer F.W."/>
            <person name="Lamerdin J.E."/>
            <person name="Malfatti S."/>
            <person name="Chain P."/>
            <person name="Ahlgren N.A."/>
            <person name="Arellano A."/>
            <person name="Coleman M."/>
            <person name="Hauser L."/>
            <person name="Hess W.R."/>
            <person name="Johnson Z.I."/>
            <person name="Land M.L."/>
            <person name="Lindell D."/>
            <person name="Post A.F."/>
            <person name="Regala W."/>
            <person name="Shah M."/>
            <person name="Shaw S.L."/>
            <person name="Steglich C."/>
            <person name="Sullivan M.B."/>
            <person name="Ting C.S."/>
            <person name="Tolonen A."/>
            <person name="Webb E.A."/>
            <person name="Zinser E.R."/>
            <person name="Chisholm S.W."/>
        </authorList>
    </citation>
    <scope>NUCLEOTIDE SEQUENCE [LARGE SCALE GENOMIC DNA]</scope>
    <source>
        <strain evidence="2">MIT 9313</strain>
    </source>
</reference>
<dbReference type="AlphaFoldDB" id="B9ESH3"/>